<proteinExistence type="predicted"/>
<dbReference type="AlphaFoldDB" id="A0A1L1PJV6"/>
<name>A0A1L1PJV6_HYDIT</name>
<organism evidence="1 2">
    <name type="scientific">Hydrogenophaga intermedia</name>
    <dbReference type="NCBI Taxonomy" id="65786"/>
    <lineage>
        <taxon>Bacteria</taxon>
        <taxon>Pseudomonadati</taxon>
        <taxon>Pseudomonadota</taxon>
        <taxon>Betaproteobacteria</taxon>
        <taxon>Burkholderiales</taxon>
        <taxon>Comamonadaceae</taxon>
        <taxon>Hydrogenophaga</taxon>
    </lineage>
</organism>
<evidence type="ECO:0000313" key="2">
    <source>
        <dbReference type="Proteomes" id="UP000028878"/>
    </source>
</evidence>
<dbReference type="InterPro" id="IPR021312">
    <property type="entry name" value="DUF2889"/>
</dbReference>
<dbReference type="RefSeq" id="WP_009516110.1">
    <property type="nucleotide sequence ID" value="NZ_CCAE010000069.1"/>
</dbReference>
<sequence length="179" mass="19834">MSERRALHLRRIQCEAFERPDGLIDLDGLLIDTKPVPLQLVNREVPAGEAIHQMRVRLTIDRERFIVDARASSDHTPYPDCREVEAAYRQLVGLRIEPGFTMAVKRLFRGTAGCTHMTELLPTLASTAFQVLWADGDFGGADEAGHPARTTPLGGCHALRLDGRVVRTYFSDPGKAPST</sequence>
<dbReference type="Pfam" id="PF11136">
    <property type="entry name" value="DUF2889"/>
    <property type="match status" value="1"/>
</dbReference>
<reference evidence="2" key="1">
    <citation type="submission" date="2014-02" db="EMBL/GenBank/DDBJ databases">
        <authorList>
            <person name="Gan H."/>
        </authorList>
    </citation>
    <scope>NUCLEOTIDE SEQUENCE [LARGE SCALE GENOMIC DNA]</scope>
    <source>
        <strain evidence="2">S1</strain>
    </source>
</reference>
<protein>
    <recommendedName>
        <fullName evidence="3">DUF2889 domain-containing protein</fullName>
    </recommendedName>
</protein>
<reference evidence="2" key="2">
    <citation type="submission" date="2014-11" db="EMBL/GenBank/DDBJ databases">
        <title>Draft genome sequence of Hydrogenophaga intermedia S1.</title>
        <authorList>
            <person name="Gan H.M."/>
            <person name="Chew T.H."/>
            <person name="Stolz A."/>
        </authorList>
    </citation>
    <scope>NUCLEOTIDE SEQUENCE [LARGE SCALE GENOMIC DNA]</scope>
    <source>
        <strain evidence="2">S1</strain>
    </source>
</reference>
<accession>A0A1L1PJV6</accession>
<keyword evidence="2" id="KW-1185">Reference proteome</keyword>
<dbReference type="Proteomes" id="UP000028878">
    <property type="component" value="Unassembled WGS sequence"/>
</dbReference>
<evidence type="ECO:0008006" key="3">
    <source>
        <dbReference type="Google" id="ProtNLM"/>
    </source>
</evidence>
<dbReference type="EMBL" id="CCAE010000069">
    <property type="protein sequence ID" value="CDN90188.1"/>
    <property type="molecule type" value="Genomic_DNA"/>
</dbReference>
<gene>
    <name evidence="1" type="ORF">BN948_04630</name>
</gene>
<evidence type="ECO:0000313" key="1">
    <source>
        <dbReference type="EMBL" id="CDN90188.1"/>
    </source>
</evidence>